<dbReference type="PANTHER" id="PTHR47359">
    <property type="entry name" value="PEPTIDOGLYCAN DL-ENDOPEPTIDASE CWLO"/>
    <property type="match status" value="1"/>
</dbReference>
<feature type="compositionally biased region" description="Low complexity" evidence="6">
    <location>
        <begin position="551"/>
        <end position="584"/>
    </location>
</feature>
<dbReference type="Pfam" id="PF00877">
    <property type="entry name" value="NLPC_P60"/>
    <property type="match status" value="1"/>
</dbReference>
<keyword evidence="10" id="KW-1185">Reference proteome</keyword>
<gene>
    <name evidence="9" type="ORF">JIG36_20510</name>
</gene>
<feature type="region of interest" description="Disordered" evidence="6">
    <location>
        <begin position="399"/>
        <end position="584"/>
    </location>
</feature>
<evidence type="ECO:0000313" key="10">
    <source>
        <dbReference type="Proteomes" id="UP000632138"/>
    </source>
</evidence>
<dbReference type="Gene3D" id="3.90.1720.10">
    <property type="entry name" value="endopeptidase domain like (from Nostoc punctiforme)"/>
    <property type="match status" value="1"/>
</dbReference>
<keyword evidence="2" id="KW-0645">Protease</keyword>
<accession>A0ABS2AFB4</accession>
<comment type="similarity">
    <text evidence="1">Belongs to the peptidase C40 family.</text>
</comment>
<comment type="caution">
    <text evidence="9">The sequence shown here is derived from an EMBL/GenBank/DDBJ whole genome shotgun (WGS) entry which is preliminary data.</text>
</comment>
<dbReference type="InterPro" id="IPR051794">
    <property type="entry name" value="PG_Endopeptidase_C40"/>
</dbReference>
<proteinExistence type="inferred from homology"/>
<sequence>MATARVGVRRSRSAPLLWRPVLLSTVAATIAALFQPVPAFADPAAAPQDTFSVAVPDVGSRPMALGTLAMPGQKAATPAASLAGAASSPVLQQIEKGRNEVATLGDQLIQLEQDRDLARDQQTAAQLKYKQASETLQTAQTSAADAAAQSVIDAAAMPPGGLGGLSDLGDLARLQRGDGTQQAIARQIELAQITAQLALDDQTVSSARYSDLAAKYTKLNTQLTQKQAAQQRLELAHADEIAAAEASQAGVDSALGAGFLAGAEAGRGADARAMQALRFALAQRGDPYVWSEEGPDEYDCSGLMYAAYRSVGFQLTRVSRDQYWQTRNKVVSRYSLLPGDLLFFSYTNSWRGIHHVAMYAGDGMMVEAPRTGLNVRLTPVRWSRLFQATRVFGSIEGIVQGPELGSPDPDPVTPGNPTTPGRPPTTPPPGTTPPGTTPPGTTPPGTTPPGTTPPVTTPPVTTPPVTTPPVTTPPATTPPATTPPATTPPATTPPATTPPATNPPPATTPPATGGGESPSGGGSNSGGSSSGGSSSGGSSSGGSSSGGSSSGGSSASNSVSTPTGTTSSANAAESASSKASSSGS</sequence>
<dbReference type="SUPFAM" id="SSF54001">
    <property type="entry name" value="Cysteine proteinases"/>
    <property type="match status" value="1"/>
</dbReference>
<evidence type="ECO:0000256" key="2">
    <source>
        <dbReference type="ARBA" id="ARBA00022670"/>
    </source>
</evidence>
<evidence type="ECO:0000256" key="7">
    <source>
        <dbReference type="SAM" id="SignalP"/>
    </source>
</evidence>
<feature type="compositionally biased region" description="Gly residues" evidence="6">
    <location>
        <begin position="512"/>
        <end position="550"/>
    </location>
</feature>
<feature type="domain" description="NlpC/P60" evidence="8">
    <location>
        <begin position="270"/>
        <end position="393"/>
    </location>
</feature>
<evidence type="ECO:0000256" key="6">
    <source>
        <dbReference type="SAM" id="MobiDB-lite"/>
    </source>
</evidence>
<keyword evidence="7" id="KW-0732">Signal</keyword>
<dbReference type="InterPro" id="IPR000064">
    <property type="entry name" value="NLP_P60_dom"/>
</dbReference>
<feature type="signal peptide" evidence="7">
    <location>
        <begin position="1"/>
        <end position="41"/>
    </location>
</feature>
<evidence type="ECO:0000256" key="1">
    <source>
        <dbReference type="ARBA" id="ARBA00007074"/>
    </source>
</evidence>
<dbReference type="PRINTS" id="PR01217">
    <property type="entry name" value="PRICHEXTENSN"/>
</dbReference>
<feature type="chain" id="PRO_5046659180" evidence="7">
    <location>
        <begin position="42"/>
        <end position="584"/>
    </location>
</feature>
<feature type="compositionally biased region" description="Pro residues" evidence="6">
    <location>
        <begin position="420"/>
        <end position="508"/>
    </location>
</feature>
<dbReference type="PROSITE" id="PS51935">
    <property type="entry name" value="NLPC_P60"/>
    <property type="match status" value="1"/>
</dbReference>
<evidence type="ECO:0000259" key="8">
    <source>
        <dbReference type="PROSITE" id="PS51935"/>
    </source>
</evidence>
<evidence type="ECO:0000313" key="9">
    <source>
        <dbReference type="EMBL" id="MBM2617944.1"/>
    </source>
</evidence>
<dbReference type="EMBL" id="JAENHP010000006">
    <property type="protein sequence ID" value="MBM2617944.1"/>
    <property type="molecule type" value="Genomic_DNA"/>
</dbReference>
<dbReference type="Proteomes" id="UP000632138">
    <property type="component" value="Unassembled WGS sequence"/>
</dbReference>
<keyword evidence="5" id="KW-0175">Coiled coil</keyword>
<reference evidence="9 10" key="1">
    <citation type="submission" date="2021-01" db="EMBL/GenBank/DDBJ databases">
        <title>Actinoplanes sp. nov. LDG1-06 isolated from lichen.</title>
        <authorList>
            <person name="Saeng-In P."/>
            <person name="Phongsopitanun W."/>
            <person name="Kanchanasin P."/>
            <person name="Yuki M."/>
            <person name="Kudo T."/>
            <person name="Ohkuma M."/>
            <person name="Tanasupawat S."/>
        </authorList>
    </citation>
    <scope>NUCLEOTIDE SEQUENCE [LARGE SCALE GENOMIC DNA]</scope>
    <source>
        <strain evidence="9 10">LDG1-06</strain>
    </source>
</reference>
<dbReference type="InterPro" id="IPR038765">
    <property type="entry name" value="Papain-like_cys_pep_sf"/>
</dbReference>
<keyword evidence="3" id="KW-0378">Hydrolase</keyword>
<dbReference type="PANTHER" id="PTHR47359:SF3">
    <property type="entry name" value="NLP_P60 DOMAIN-CONTAINING PROTEIN-RELATED"/>
    <property type="match status" value="1"/>
</dbReference>
<keyword evidence="4" id="KW-0788">Thiol protease</keyword>
<organism evidence="9 10">
    <name type="scientific">Paractinoplanes ovalisporus</name>
    <dbReference type="NCBI Taxonomy" id="2810368"/>
    <lineage>
        <taxon>Bacteria</taxon>
        <taxon>Bacillati</taxon>
        <taxon>Actinomycetota</taxon>
        <taxon>Actinomycetes</taxon>
        <taxon>Micromonosporales</taxon>
        <taxon>Micromonosporaceae</taxon>
        <taxon>Paractinoplanes</taxon>
    </lineage>
</organism>
<evidence type="ECO:0000256" key="5">
    <source>
        <dbReference type="SAM" id="Coils"/>
    </source>
</evidence>
<name>A0ABS2AFB4_9ACTN</name>
<protein>
    <submittedName>
        <fullName evidence="9">C40 family peptidase</fullName>
    </submittedName>
</protein>
<evidence type="ECO:0000256" key="4">
    <source>
        <dbReference type="ARBA" id="ARBA00022807"/>
    </source>
</evidence>
<feature type="coiled-coil region" evidence="5">
    <location>
        <begin position="94"/>
        <end position="121"/>
    </location>
</feature>
<evidence type="ECO:0000256" key="3">
    <source>
        <dbReference type="ARBA" id="ARBA00022801"/>
    </source>
</evidence>